<dbReference type="EMBL" id="JAGRRH010000004">
    <property type="protein sequence ID" value="KAG7371186.1"/>
    <property type="molecule type" value="Genomic_DNA"/>
</dbReference>
<reference evidence="1" key="1">
    <citation type="journal article" date="2021" name="Sci. Rep.">
        <title>Diploid genomic architecture of Nitzschia inconspicua, an elite biomass production diatom.</title>
        <authorList>
            <person name="Oliver A."/>
            <person name="Podell S."/>
            <person name="Pinowska A."/>
            <person name="Traller J.C."/>
            <person name="Smith S.R."/>
            <person name="McClure R."/>
            <person name="Beliaev A."/>
            <person name="Bohutskyi P."/>
            <person name="Hill E.A."/>
            <person name="Rabines A."/>
            <person name="Zheng H."/>
            <person name="Allen L.Z."/>
            <person name="Kuo A."/>
            <person name="Grigoriev I.V."/>
            <person name="Allen A.E."/>
            <person name="Hazlebeck D."/>
            <person name="Allen E.E."/>
        </authorList>
    </citation>
    <scope>NUCLEOTIDE SEQUENCE</scope>
    <source>
        <strain evidence="1">Hildebrandi</strain>
    </source>
</reference>
<evidence type="ECO:0000313" key="1">
    <source>
        <dbReference type="EMBL" id="KAG7371186.1"/>
    </source>
</evidence>
<dbReference type="OrthoDB" id="48311at2759"/>
<accession>A0A9K3Q591</accession>
<sequence>MKNALRLPHGTLQPFVPLATAASSQIALQSMTKASGDPGSAGFHGKVAAQSESASAVSICNNSQTPIKRMEDVQWNTNAHDDDDNKNIIGGNDIGLVQACASLSDFTILLTRNHSTVEMGIIAKELPITHDVCLPAHTFNVQDPSDFSEYLIKWLEKHHKITTALCNAFGAAEDAVAQQVTQFANSLCQDQWKDEDHVCLVVLCKLDVPHVMTESISPAMTFLQDI</sequence>
<protein>
    <submittedName>
        <fullName evidence="1">Uncharacterized protein</fullName>
    </submittedName>
</protein>
<gene>
    <name evidence="1" type="ORF">IV203_019756</name>
</gene>
<proteinExistence type="predicted"/>
<keyword evidence="2" id="KW-1185">Reference proteome</keyword>
<dbReference type="Proteomes" id="UP000693970">
    <property type="component" value="Unassembled WGS sequence"/>
</dbReference>
<dbReference type="AlphaFoldDB" id="A0A9K3Q591"/>
<name>A0A9K3Q591_9STRA</name>
<reference evidence="1" key="2">
    <citation type="submission" date="2021-04" db="EMBL/GenBank/DDBJ databases">
        <authorList>
            <person name="Podell S."/>
        </authorList>
    </citation>
    <scope>NUCLEOTIDE SEQUENCE</scope>
    <source>
        <strain evidence="1">Hildebrandi</strain>
    </source>
</reference>
<comment type="caution">
    <text evidence="1">The sequence shown here is derived from an EMBL/GenBank/DDBJ whole genome shotgun (WGS) entry which is preliminary data.</text>
</comment>
<organism evidence="1 2">
    <name type="scientific">Nitzschia inconspicua</name>
    <dbReference type="NCBI Taxonomy" id="303405"/>
    <lineage>
        <taxon>Eukaryota</taxon>
        <taxon>Sar</taxon>
        <taxon>Stramenopiles</taxon>
        <taxon>Ochrophyta</taxon>
        <taxon>Bacillariophyta</taxon>
        <taxon>Bacillariophyceae</taxon>
        <taxon>Bacillariophycidae</taxon>
        <taxon>Bacillariales</taxon>
        <taxon>Bacillariaceae</taxon>
        <taxon>Nitzschia</taxon>
    </lineage>
</organism>
<evidence type="ECO:0000313" key="2">
    <source>
        <dbReference type="Proteomes" id="UP000693970"/>
    </source>
</evidence>